<dbReference type="InterPro" id="IPR001516">
    <property type="entry name" value="Proton_antipo_N"/>
</dbReference>
<dbReference type="GO" id="GO:0015990">
    <property type="term" value="P:electron transport coupled proton transport"/>
    <property type="evidence" value="ECO:0007669"/>
    <property type="project" value="TreeGrafter"/>
</dbReference>
<feature type="transmembrane region" description="Helical" evidence="6">
    <location>
        <begin position="610"/>
        <end position="628"/>
    </location>
</feature>
<sequence length="631" mass="67152">MENLIALLVAAPLLGAAVLLCGGRRLDRAGHWIGTVLAAASFVVGVVLFTDMLGKGAEDRALHQKLFSWIPVEGFQADVAFQLDQLSMTFVLLITGVGTLIHIYSIGYMEHDERRRRFFGYLNLFLAAMLILVIADNYLLLYVGWEGVGLASYLLIGFWQHKPSAATAAKKAFLVNRVGDMGLSIAIMLMFTTFGTFAFGPVLEATGETSEGKLTAIGLMLLLAACGKSAQVPLQSWLGDAMEGPTPVSALIHAATMVTAGVYLIVRSGAIFNAAPDAQLVVVVVGAVTLLFGAIVGCAKDDIKKALAGSTMSQIGYMILAAGLGPIGYVFAIMHLVTHGFFKAGLFLGAGSVMHGMNDEVDMRKYGGLRKFMPVTFVTFGLGYLAIIGFPGLSGFFSKDKIIEAAFAKGGTEGWILGAVTLLGAAITAFYMTRVMLMTFFGEKRWQPDAGGHEPHPHESPKSMTIPMIVLAFGSVFAGGFFSIGDRFLHWLEPVTGHDHGHAPVSATTVTAATMVVLVIGVAIAWAMYGRRPVPAVAPRGSLLTRAARRDLLQDDFNHVVLVRGGEHLTRSLVYVDHTLVDGVVNGTAASMGGLSGRLRKLQNGYARSYAVSMFGGAAVLIAATLLMRAV</sequence>
<dbReference type="InterPro" id="IPR003945">
    <property type="entry name" value="NU5C-like"/>
</dbReference>
<feature type="transmembrane region" description="Helical" evidence="6">
    <location>
        <begin position="89"/>
        <end position="106"/>
    </location>
</feature>
<comment type="subcellular location">
    <subcellularLocation>
        <location evidence="1">Endomembrane system</location>
        <topology evidence="1">Multi-pass membrane protein</topology>
    </subcellularLocation>
    <subcellularLocation>
        <location evidence="5">Membrane</location>
        <topology evidence="5">Multi-pass membrane protein</topology>
    </subcellularLocation>
</comment>
<feature type="transmembrane region" description="Helical" evidence="6">
    <location>
        <begin position="466"/>
        <end position="485"/>
    </location>
</feature>
<dbReference type="GO" id="GO:0016020">
    <property type="term" value="C:membrane"/>
    <property type="evidence" value="ECO:0007669"/>
    <property type="project" value="UniProtKB-SubCell"/>
</dbReference>
<dbReference type="GO" id="GO:0042773">
    <property type="term" value="P:ATP synthesis coupled electron transport"/>
    <property type="evidence" value="ECO:0007669"/>
    <property type="project" value="InterPro"/>
</dbReference>
<keyword evidence="3 6" id="KW-1133">Transmembrane helix</keyword>
<keyword evidence="2 5" id="KW-0812">Transmembrane</keyword>
<dbReference type="InterPro" id="IPR001750">
    <property type="entry name" value="ND/Mrp_TM"/>
</dbReference>
<feature type="domain" description="NADH-Ubiquinone oxidoreductase (complex I) chain 5 N-terminal" evidence="8">
    <location>
        <begin position="69"/>
        <end position="119"/>
    </location>
</feature>
<evidence type="ECO:0000256" key="6">
    <source>
        <dbReference type="SAM" id="Phobius"/>
    </source>
</evidence>
<dbReference type="Pfam" id="PF00662">
    <property type="entry name" value="Proton_antipo_N"/>
    <property type="match status" value="1"/>
</dbReference>
<feature type="transmembrane region" description="Helical" evidence="6">
    <location>
        <begin position="118"/>
        <end position="135"/>
    </location>
</feature>
<keyword evidence="4 6" id="KW-0472">Membrane</keyword>
<dbReference type="GO" id="GO:0003954">
    <property type="term" value="F:NADH dehydrogenase activity"/>
    <property type="evidence" value="ECO:0007669"/>
    <property type="project" value="TreeGrafter"/>
</dbReference>
<organism evidence="9">
    <name type="scientific">Streptomyces sp. NBC_00148</name>
    <dbReference type="NCBI Taxonomy" id="2903626"/>
    <lineage>
        <taxon>Bacteria</taxon>
        <taxon>Bacillati</taxon>
        <taxon>Actinomycetota</taxon>
        <taxon>Actinomycetes</taxon>
        <taxon>Kitasatosporales</taxon>
        <taxon>Streptomycetaceae</taxon>
        <taxon>Streptomyces</taxon>
    </lineage>
</organism>
<feature type="transmembrane region" description="Helical" evidence="6">
    <location>
        <begin position="278"/>
        <end position="299"/>
    </location>
</feature>
<accession>A0AAU1LVV6</accession>
<dbReference type="AlphaFoldDB" id="A0AAU1LVV6"/>
<dbReference type="GO" id="GO:0008137">
    <property type="term" value="F:NADH dehydrogenase (ubiquinone) activity"/>
    <property type="evidence" value="ECO:0007669"/>
    <property type="project" value="InterPro"/>
</dbReference>
<feature type="transmembrane region" description="Helical" evidence="6">
    <location>
        <begin position="414"/>
        <end position="437"/>
    </location>
</feature>
<evidence type="ECO:0000256" key="3">
    <source>
        <dbReference type="ARBA" id="ARBA00022989"/>
    </source>
</evidence>
<dbReference type="NCBIfam" id="TIGR01974">
    <property type="entry name" value="NDH_I_L"/>
    <property type="match status" value="1"/>
</dbReference>
<feature type="transmembrane region" description="Helical" evidence="6">
    <location>
        <begin position="31"/>
        <end position="54"/>
    </location>
</feature>
<dbReference type="InterPro" id="IPR018393">
    <property type="entry name" value="NADHpl_OxRdtase_5_subgr"/>
</dbReference>
<dbReference type="PANTHER" id="PTHR42829">
    <property type="entry name" value="NADH-UBIQUINONE OXIDOREDUCTASE CHAIN 5"/>
    <property type="match status" value="1"/>
</dbReference>
<feature type="transmembrane region" description="Helical" evidence="6">
    <location>
        <begin position="214"/>
        <end position="234"/>
    </location>
</feature>
<dbReference type="GO" id="GO:0012505">
    <property type="term" value="C:endomembrane system"/>
    <property type="evidence" value="ECO:0007669"/>
    <property type="project" value="UniProtKB-SubCell"/>
</dbReference>
<feature type="transmembrane region" description="Helical" evidence="6">
    <location>
        <begin position="246"/>
        <end position="266"/>
    </location>
</feature>
<evidence type="ECO:0000256" key="5">
    <source>
        <dbReference type="RuleBase" id="RU000320"/>
    </source>
</evidence>
<evidence type="ECO:0000259" key="7">
    <source>
        <dbReference type="Pfam" id="PF00361"/>
    </source>
</evidence>
<proteinExistence type="predicted"/>
<evidence type="ECO:0000256" key="4">
    <source>
        <dbReference type="ARBA" id="ARBA00023136"/>
    </source>
</evidence>
<evidence type="ECO:0000313" key="9">
    <source>
        <dbReference type="EMBL" id="WTQ75357.1"/>
    </source>
</evidence>
<feature type="domain" description="NADH:quinone oxidoreductase/Mrp antiporter transmembrane" evidence="7">
    <location>
        <begin position="135"/>
        <end position="420"/>
    </location>
</feature>
<name>A0AAU1LVV6_9ACTN</name>
<feature type="transmembrane region" description="Helical" evidence="6">
    <location>
        <begin position="372"/>
        <end position="394"/>
    </location>
</feature>
<protein>
    <submittedName>
        <fullName evidence="9">NADH-quinone oxidoreductase subunit L</fullName>
    </submittedName>
</protein>
<dbReference type="Pfam" id="PF00361">
    <property type="entry name" value="Proton_antipo_M"/>
    <property type="match status" value="1"/>
</dbReference>
<gene>
    <name evidence="9" type="primary">nuoL</name>
    <name evidence="9" type="ORF">OG222_20705</name>
</gene>
<reference evidence="9" key="1">
    <citation type="submission" date="2022-10" db="EMBL/GenBank/DDBJ databases">
        <title>The complete genomes of actinobacterial strains from the NBC collection.</title>
        <authorList>
            <person name="Joergensen T.S."/>
            <person name="Alvarez Arevalo M."/>
            <person name="Sterndorff E.B."/>
            <person name="Faurdal D."/>
            <person name="Vuksanovic O."/>
            <person name="Mourched A.-S."/>
            <person name="Charusanti P."/>
            <person name="Shaw S."/>
            <person name="Blin K."/>
            <person name="Weber T."/>
        </authorList>
    </citation>
    <scope>NUCLEOTIDE SEQUENCE</scope>
    <source>
        <strain evidence="9">NBC_00148</strain>
    </source>
</reference>
<dbReference type="PRINTS" id="PR01435">
    <property type="entry name" value="NPOXDRDTASE5"/>
</dbReference>
<dbReference type="PANTHER" id="PTHR42829:SF2">
    <property type="entry name" value="NADH-UBIQUINONE OXIDOREDUCTASE CHAIN 5"/>
    <property type="match status" value="1"/>
</dbReference>
<evidence type="ECO:0000259" key="8">
    <source>
        <dbReference type="Pfam" id="PF00662"/>
    </source>
</evidence>
<feature type="transmembrane region" description="Helical" evidence="6">
    <location>
        <begin position="505"/>
        <end position="529"/>
    </location>
</feature>
<dbReference type="Gene3D" id="1.20.5.2700">
    <property type="match status" value="1"/>
</dbReference>
<evidence type="ECO:0000256" key="1">
    <source>
        <dbReference type="ARBA" id="ARBA00004127"/>
    </source>
</evidence>
<dbReference type="PRINTS" id="PR01434">
    <property type="entry name" value="NADHDHGNASE5"/>
</dbReference>
<dbReference type="NCBIfam" id="NF005141">
    <property type="entry name" value="PRK06590.1"/>
    <property type="match status" value="1"/>
</dbReference>
<dbReference type="EMBL" id="CP108169">
    <property type="protein sequence ID" value="WTQ75357.1"/>
    <property type="molecule type" value="Genomic_DNA"/>
</dbReference>
<feature type="transmembrane region" description="Helical" evidence="6">
    <location>
        <begin position="181"/>
        <end position="202"/>
    </location>
</feature>
<evidence type="ECO:0000256" key="2">
    <source>
        <dbReference type="ARBA" id="ARBA00022692"/>
    </source>
</evidence>